<evidence type="ECO:0000313" key="5">
    <source>
        <dbReference type="Proteomes" id="UP000326396"/>
    </source>
</evidence>
<name>A0A5N6Q5I5_9ASTR</name>
<dbReference type="PANTHER" id="PTHR31689">
    <property type="entry name" value="DIAMINOPIMELATE EPIMERASE, CHLOROPLASTIC"/>
    <property type="match status" value="1"/>
</dbReference>
<protein>
    <submittedName>
        <fullName evidence="4">Uncharacterized protein</fullName>
    </submittedName>
</protein>
<evidence type="ECO:0000256" key="2">
    <source>
        <dbReference type="ARBA" id="ARBA00023235"/>
    </source>
</evidence>
<keyword evidence="2" id="KW-0413">Isomerase</keyword>
<sequence length="174" mass="19144">MSTIAQQNLSQTSFLDQTENGVLHSVKYQGLGYDFIMVNNLDSIKPKVVPEQAFRLCGRNFGIGADGVIIGSLSFTVHTGAGLIIPEVQLDEKWVPLESPGGASLLWGVCYMPVVYLLWLFLYSFLFPYKGLSSIVDLDHLTHFLSSPVQVMSRSIYLGRDTPSRGLYPAVPSA</sequence>
<comment type="similarity">
    <text evidence="1">Belongs to the diaminopimelate epimerase family.</text>
</comment>
<evidence type="ECO:0000313" key="4">
    <source>
        <dbReference type="EMBL" id="KAD7479783.1"/>
    </source>
</evidence>
<dbReference type="EMBL" id="SZYD01000001">
    <property type="protein sequence ID" value="KAD7479783.1"/>
    <property type="molecule type" value="Genomic_DNA"/>
</dbReference>
<organism evidence="4 5">
    <name type="scientific">Mikania micrantha</name>
    <name type="common">bitter vine</name>
    <dbReference type="NCBI Taxonomy" id="192012"/>
    <lineage>
        <taxon>Eukaryota</taxon>
        <taxon>Viridiplantae</taxon>
        <taxon>Streptophyta</taxon>
        <taxon>Embryophyta</taxon>
        <taxon>Tracheophyta</taxon>
        <taxon>Spermatophyta</taxon>
        <taxon>Magnoliopsida</taxon>
        <taxon>eudicotyledons</taxon>
        <taxon>Gunneridae</taxon>
        <taxon>Pentapetalae</taxon>
        <taxon>asterids</taxon>
        <taxon>campanulids</taxon>
        <taxon>Asterales</taxon>
        <taxon>Asteraceae</taxon>
        <taxon>Asteroideae</taxon>
        <taxon>Heliantheae alliance</taxon>
        <taxon>Eupatorieae</taxon>
        <taxon>Mikania</taxon>
    </lineage>
</organism>
<dbReference type="InterPro" id="IPR001653">
    <property type="entry name" value="DAP_epimerase_DapF"/>
</dbReference>
<reference evidence="4 5" key="1">
    <citation type="submission" date="2019-05" db="EMBL/GenBank/DDBJ databases">
        <title>Mikania micrantha, genome provides insights into the molecular mechanism of rapid growth.</title>
        <authorList>
            <person name="Liu B."/>
        </authorList>
    </citation>
    <scope>NUCLEOTIDE SEQUENCE [LARGE SCALE GENOMIC DNA]</scope>
    <source>
        <strain evidence="4">NLD-2019</strain>
        <tissue evidence="4">Leaf</tissue>
    </source>
</reference>
<keyword evidence="3" id="KW-0812">Transmembrane</keyword>
<dbReference type="OrthoDB" id="4768at2759"/>
<gene>
    <name evidence="4" type="ORF">E3N88_02919</name>
</gene>
<keyword evidence="3" id="KW-1133">Transmembrane helix</keyword>
<dbReference type="SUPFAM" id="SSF54506">
    <property type="entry name" value="Diaminopimelate epimerase-like"/>
    <property type="match status" value="1"/>
</dbReference>
<evidence type="ECO:0000256" key="3">
    <source>
        <dbReference type="SAM" id="Phobius"/>
    </source>
</evidence>
<dbReference type="Gene3D" id="3.10.310.10">
    <property type="entry name" value="Diaminopimelate Epimerase, Chain A, domain 1"/>
    <property type="match status" value="1"/>
</dbReference>
<dbReference type="AlphaFoldDB" id="A0A5N6Q5I5"/>
<accession>A0A5N6Q5I5</accession>
<dbReference type="GO" id="GO:0008837">
    <property type="term" value="F:diaminopimelate epimerase activity"/>
    <property type="evidence" value="ECO:0007669"/>
    <property type="project" value="InterPro"/>
</dbReference>
<feature type="transmembrane region" description="Helical" evidence="3">
    <location>
        <begin position="105"/>
        <end position="126"/>
    </location>
</feature>
<comment type="caution">
    <text evidence="4">The sequence shown here is derived from an EMBL/GenBank/DDBJ whole genome shotgun (WGS) entry which is preliminary data.</text>
</comment>
<dbReference type="GO" id="GO:0005829">
    <property type="term" value="C:cytosol"/>
    <property type="evidence" value="ECO:0007669"/>
    <property type="project" value="TreeGrafter"/>
</dbReference>
<proteinExistence type="inferred from homology"/>
<feature type="transmembrane region" description="Helical" evidence="3">
    <location>
        <begin position="63"/>
        <end position="85"/>
    </location>
</feature>
<dbReference type="PANTHER" id="PTHR31689:SF0">
    <property type="entry name" value="DIAMINOPIMELATE EPIMERASE"/>
    <property type="match status" value="1"/>
</dbReference>
<dbReference type="GO" id="GO:0009089">
    <property type="term" value="P:lysine biosynthetic process via diaminopimelate"/>
    <property type="evidence" value="ECO:0007669"/>
    <property type="project" value="InterPro"/>
</dbReference>
<evidence type="ECO:0000256" key="1">
    <source>
        <dbReference type="ARBA" id="ARBA00010219"/>
    </source>
</evidence>
<dbReference type="Proteomes" id="UP000326396">
    <property type="component" value="Linkage Group LG1"/>
</dbReference>
<keyword evidence="5" id="KW-1185">Reference proteome</keyword>
<keyword evidence="3" id="KW-0472">Membrane</keyword>